<proteinExistence type="predicted"/>
<comment type="caution">
    <text evidence="1">The sequence shown here is derived from an EMBL/GenBank/DDBJ whole genome shotgun (WGS) entry which is preliminary data.</text>
</comment>
<evidence type="ECO:0000313" key="2">
    <source>
        <dbReference type="Proteomes" id="UP000789901"/>
    </source>
</evidence>
<gene>
    <name evidence="1" type="ORF">GMARGA_LOCUS33101</name>
</gene>
<reference evidence="1 2" key="1">
    <citation type="submission" date="2021-06" db="EMBL/GenBank/DDBJ databases">
        <authorList>
            <person name="Kallberg Y."/>
            <person name="Tangrot J."/>
            <person name="Rosling A."/>
        </authorList>
    </citation>
    <scope>NUCLEOTIDE SEQUENCE [LARGE SCALE GENOMIC DNA]</scope>
    <source>
        <strain evidence="1 2">120-4 pot B 10/14</strain>
    </source>
</reference>
<feature type="non-terminal residue" evidence="1">
    <location>
        <position position="40"/>
    </location>
</feature>
<organism evidence="1 2">
    <name type="scientific">Gigaspora margarita</name>
    <dbReference type="NCBI Taxonomy" id="4874"/>
    <lineage>
        <taxon>Eukaryota</taxon>
        <taxon>Fungi</taxon>
        <taxon>Fungi incertae sedis</taxon>
        <taxon>Mucoromycota</taxon>
        <taxon>Glomeromycotina</taxon>
        <taxon>Glomeromycetes</taxon>
        <taxon>Diversisporales</taxon>
        <taxon>Gigasporaceae</taxon>
        <taxon>Gigaspora</taxon>
    </lineage>
</organism>
<evidence type="ECO:0000313" key="1">
    <source>
        <dbReference type="EMBL" id="CAG8836578.1"/>
    </source>
</evidence>
<name>A0ABN7WNG1_GIGMA</name>
<dbReference type="Proteomes" id="UP000789901">
    <property type="component" value="Unassembled WGS sequence"/>
</dbReference>
<dbReference type="EMBL" id="CAJVQB010053945">
    <property type="protein sequence ID" value="CAG8836578.1"/>
    <property type="molecule type" value="Genomic_DNA"/>
</dbReference>
<sequence>MLRFYYPIPKTYLYLETFGSIDFNAHNFANGTSRIADQIE</sequence>
<accession>A0ABN7WNG1</accession>
<keyword evidence="2" id="KW-1185">Reference proteome</keyword>
<protein>
    <submittedName>
        <fullName evidence="1">11100_t:CDS:1</fullName>
    </submittedName>
</protein>